<proteinExistence type="predicted"/>
<evidence type="ECO:0000313" key="3">
    <source>
        <dbReference type="Proteomes" id="UP001233271"/>
    </source>
</evidence>
<dbReference type="GeneID" id="85492449"/>
<dbReference type="RefSeq" id="XP_060453844.1">
    <property type="nucleotide sequence ID" value="XM_060596896.1"/>
</dbReference>
<dbReference type="Proteomes" id="UP001233271">
    <property type="component" value="Chromosome 1"/>
</dbReference>
<organism evidence="2 3">
    <name type="scientific">Cutaneotrichosporon cavernicola</name>
    <dbReference type="NCBI Taxonomy" id="279322"/>
    <lineage>
        <taxon>Eukaryota</taxon>
        <taxon>Fungi</taxon>
        <taxon>Dikarya</taxon>
        <taxon>Basidiomycota</taxon>
        <taxon>Agaricomycotina</taxon>
        <taxon>Tremellomycetes</taxon>
        <taxon>Trichosporonales</taxon>
        <taxon>Trichosporonaceae</taxon>
        <taxon>Cutaneotrichosporon</taxon>
    </lineage>
</organism>
<keyword evidence="3" id="KW-1185">Reference proteome</keyword>
<accession>A0AA48II84</accession>
<reference evidence="2" key="1">
    <citation type="journal article" date="2023" name="BMC Genomics">
        <title>Chromosome-level genome assemblies of Cutaneotrichosporon spp. (Trichosporonales, Basidiomycota) reveal imbalanced evolution between nucleotide sequences and chromosome synteny.</title>
        <authorList>
            <person name="Kobayashi Y."/>
            <person name="Kayamori A."/>
            <person name="Aoki K."/>
            <person name="Shiwa Y."/>
            <person name="Matsutani M."/>
            <person name="Fujita N."/>
            <person name="Sugita T."/>
            <person name="Iwasaki W."/>
            <person name="Tanaka N."/>
            <person name="Takashima M."/>
        </authorList>
    </citation>
    <scope>NUCLEOTIDE SEQUENCE</scope>
    <source>
        <strain evidence="2">HIS019</strain>
    </source>
</reference>
<dbReference type="EMBL" id="AP028212">
    <property type="protein sequence ID" value="BEI88578.1"/>
    <property type="molecule type" value="Genomic_DNA"/>
</dbReference>
<evidence type="ECO:0000313" key="2">
    <source>
        <dbReference type="EMBL" id="BEI88578.1"/>
    </source>
</evidence>
<feature type="signal peptide" evidence="1">
    <location>
        <begin position="1"/>
        <end position="15"/>
    </location>
</feature>
<keyword evidence="1" id="KW-0732">Signal</keyword>
<gene>
    <name evidence="2" type="ORF">CcaverHIS019_0112960</name>
</gene>
<dbReference type="AlphaFoldDB" id="A0AA48II84"/>
<name>A0AA48II84_9TREE</name>
<feature type="chain" id="PRO_5041223936" evidence="1">
    <location>
        <begin position="16"/>
        <end position="139"/>
    </location>
</feature>
<sequence length="139" mass="14770">MRLAVLFLIPAAARPLYDLDPRDVNPTPVVDESQHPLAPDAITVFSVSMSDNRACSGSQMLFGAYNTSSTGCLGTRGPGFGSMRVLLADNQHRACRARIYATANCDKEIGVADVDEEGVCVYSGMGQVAAGWKIECKAA</sequence>
<protein>
    <submittedName>
        <fullName evidence="2">Uncharacterized protein</fullName>
    </submittedName>
</protein>
<dbReference type="KEGG" id="ccac:CcaHIS019_0112960"/>
<evidence type="ECO:0000256" key="1">
    <source>
        <dbReference type="SAM" id="SignalP"/>
    </source>
</evidence>